<dbReference type="Proteomes" id="UP000050514">
    <property type="component" value="Unassembled WGS sequence"/>
</dbReference>
<dbReference type="STRING" id="360411.AC812_12585"/>
<evidence type="ECO:0000313" key="2">
    <source>
        <dbReference type="Proteomes" id="UP000050514"/>
    </source>
</evidence>
<sequence>MEAHHVLPQEFAQDFVKAGINIYDPVFGSWVDATAHRGWSYAYNAKWKEFFKSERTKEEILNFARRLSKEYGFDVHFGNP</sequence>
<name>A0A0P6X438_9CHLR</name>
<organism evidence="1 2">
    <name type="scientific">Bellilinea caldifistulae</name>
    <dbReference type="NCBI Taxonomy" id="360411"/>
    <lineage>
        <taxon>Bacteria</taxon>
        <taxon>Bacillati</taxon>
        <taxon>Chloroflexota</taxon>
        <taxon>Anaerolineae</taxon>
        <taxon>Anaerolineales</taxon>
        <taxon>Anaerolineaceae</taxon>
        <taxon>Bellilinea</taxon>
    </lineage>
</organism>
<evidence type="ECO:0000313" key="1">
    <source>
        <dbReference type="EMBL" id="KPL74619.1"/>
    </source>
</evidence>
<protein>
    <submittedName>
        <fullName evidence="1">Uncharacterized protein</fullName>
    </submittedName>
</protein>
<dbReference type="EMBL" id="LGHJ01000017">
    <property type="protein sequence ID" value="KPL74619.1"/>
    <property type="molecule type" value="Genomic_DNA"/>
</dbReference>
<proteinExistence type="predicted"/>
<comment type="caution">
    <text evidence="1">The sequence shown here is derived from an EMBL/GenBank/DDBJ whole genome shotgun (WGS) entry which is preliminary data.</text>
</comment>
<gene>
    <name evidence="1" type="ORF">AC812_12585</name>
</gene>
<dbReference type="RefSeq" id="WP_061919000.1">
    <property type="nucleotide sequence ID" value="NZ_DF967971.1"/>
</dbReference>
<dbReference type="AlphaFoldDB" id="A0A0P6X438"/>
<keyword evidence="2" id="KW-1185">Reference proteome</keyword>
<accession>A0A0P6X438</accession>
<reference evidence="1 2" key="1">
    <citation type="submission" date="2015-07" db="EMBL/GenBank/DDBJ databases">
        <title>Draft genome of Bellilinea caldifistulae DSM 17877.</title>
        <authorList>
            <person name="Hemp J."/>
            <person name="Ward L.M."/>
            <person name="Pace L.A."/>
            <person name="Fischer W.W."/>
        </authorList>
    </citation>
    <scope>NUCLEOTIDE SEQUENCE [LARGE SCALE GENOMIC DNA]</scope>
    <source>
        <strain evidence="1 2">GOMI-1</strain>
    </source>
</reference>
<dbReference type="OrthoDB" id="1760972at2"/>